<dbReference type="PROSITE" id="PS51186">
    <property type="entry name" value="GNAT"/>
    <property type="match status" value="1"/>
</dbReference>
<gene>
    <name evidence="2" type="ORF">JNE38_15685</name>
</gene>
<dbReference type="Gene3D" id="3.40.630.30">
    <property type="match status" value="1"/>
</dbReference>
<dbReference type="CDD" id="cd04301">
    <property type="entry name" value="NAT_SF"/>
    <property type="match status" value="1"/>
</dbReference>
<accession>A0ABX7FXS8</accession>
<proteinExistence type="predicted"/>
<evidence type="ECO:0000313" key="2">
    <source>
        <dbReference type="EMBL" id="QRG70619.1"/>
    </source>
</evidence>
<organism evidence="2 3">
    <name type="scientific">Brevibacillus choshinensis</name>
    <dbReference type="NCBI Taxonomy" id="54911"/>
    <lineage>
        <taxon>Bacteria</taxon>
        <taxon>Bacillati</taxon>
        <taxon>Bacillota</taxon>
        <taxon>Bacilli</taxon>
        <taxon>Bacillales</taxon>
        <taxon>Paenibacillaceae</taxon>
        <taxon>Brevibacillus</taxon>
    </lineage>
</organism>
<protein>
    <submittedName>
        <fullName evidence="2">GNAT family N-acetyltransferase</fullName>
    </submittedName>
</protein>
<dbReference type="InterPro" id="IPR052777">
    <property type="entry name" value="Acetyltransferase_Enz"/>
</dbReference>
<dbReference type="EMBL" id="CP069127">
    <property type="protein sequence ID" value="QRG70619.1"/>
    <property type="molecule type" value="Genomic_DNA"/>
</dbReference>
<dbReference type="Proteomes" id="UP000596248">
    <property type="component" value="Chromosome"/>
</dbReference>
<dbReference type="InterPro" id="IPR000182">
    <property type="entry name" value="GNAT_dom"/>
</dbReference>
<feature type="domain" description="N-acetyltransferase" evidence="1">
    <location>
        <begin position="5"/>
        <end position="157"/>
    </location>
</feature>
<evidence type="ECO:0000313" key="3">
    <source>
        <dbReference type="Proteomes" id="UP000596248"/>
    </source>
</evidence>
<sequence>MLELIRVTEQDTERIEEVKQLFLEYAQSLEIDLSFQDFEEELRSLPGKYGAPDGVLLLAFVGGQTAGCIALRKISEGICEMKRLYVRDAFRGLRLGKELIITIIQRAAELGYGSIRLDTLPTMAKAQALYRSLGFYEIDPYVFNPIPGARFMELELKKT</sequence>
<reference evidence="2 3" key="1">
    <citation type="submission" date="2021-01" db="EMBL/GenBank/DDBJ databases">
        <title>Identification of strong promoters based on the transcriptome of Brevibacillus choshinensis.</title>
        <authorList>
            <person name="Yao D."/>
            <person name="Zhang K."/>
            <person name="Wu J."/>
        </authorList>
    </citation>
    <scope>NUCLEOTIDE SEQUENCE [LARGE SCALE GENOMIC DNA]</scope>
    <source>
        <strain evidence="2 3">HPD31-SP3</strain>
    </source>
</reference>
<dbReference type="Pfam" id="PF00583">
    <property type="entry name" value="Acetyltransf_1"/>
    <property type="match status" value="1"/>
</dbReference>
<dbReference type="InterPro" id="IPR016181">
    <property type="entry name" value="Acyl_CoA_acyltransferase"/>
</dbReference>
<name>A0ABX7FXS8_BRECH</name>
<dbReference type="PANTHER" id="PTHR43305:SF1">
    <property type="entry name" value="FAMILY N-ACETYLTRANSFERASE, PUTATIVE (AFU_ORTHOLOGUE AFUA_2G01380)-RELATED"/>
    <property type="match status" value="1"/>
</dbReference>
<dbReference type="SUPFAM" id="SSF55729">
    <property type="entry name" value="Acyl-CoA N-acyltransferases (Nat)"/>
    <property type="match status" value="1"/>
</dbReference>
<keyword evidence="3" id="KW-1185">Reference proteome</keyword>
<evidence type="ECO:0000259" key="1">
    <source>
        <dbReference type="PROSITE" id="PS51186"/>
    </source>
</evidence>
<dbReference type="PANTHER" id="PTHR43305">
    <property type="entry name" value="FAMILY N-ACETYLTRANSFERASE, PUTATIVE (AFU_ORTHOLOGUE AFUA_2G01380)-RELATED"/>
    <property type="match status" value="1"/>
</dbReference>